<evidence type="ECO:0000256" key="13">
    <source>
        <dbReference type="ARBA" id="ARBA00038359"/>
    </source>
</evidence>
<sequence length="306" mass="33307">MKLLHGILAGLVASPLAFAALDEKAASLIGSLPNCASKCLVTSVLASDCGLDDVKCTCESPALQKEIEKCVRATCTIRESLSTKNATMILCDAPVRDVRPDFVRTNTVMGIISGICVIIRFGTKIVYSLAMGLDDLFIMITMILAAFCICVNAFGAAPSGIGTDIWTLTPDQITSFGMWFWTLVLTYFILQTTMKLSLLFFYLRIFPSKGVRKALWATVIFITANGIAFALVATFQCRPINHFWTKWDGTKEGWCASVNGVAWSNGAINIASDFVILGVPLSQLRKLNLDWKKKVGVGMMFSVGTL</sequence>
<feature type="chain" id="PRO_5017251143" description="CFEM domain-containing protein" evidence="16">
    <location>
        <begin position="20"/>
        <end position="306"/>
    </location>
</feature>
<dbReference type="InterPro" id="IPR008427">
    <property type="entry name" value="Extracellular_membr_CFEM_dom"/>
</dbReference>
<feature type="transmembrane region" description="Helical" evidence="15">
    <location>
        <begin position="136"/>
        <end position="158"/>
    </location>
</feature>
<dbReference type="Pfam" id="PF05730">
    <property type="entry name" value="CFEM"/>
    <property type="match status" value="1"/>
</dbReference>
<comment type="subcellular location">
    <subcellularLocation>
        <location evidence="2">Membrane</location>
        <topology evidence="2">Lipid-anchor</topology>
        <topology evidence="2">GPI-anchor</topology>
    </subcellularLocation>
    <subcellularLocation>
        <location evidence="1">Membrane</location>
        <topology evidence="1">Multi-pass membrane protein</topology>
    </subcellularLocation>
    <subcellularLocation>
        <location evidence="3">Secreted</location>
    </subcellularLocation>
</comment>
<reference evidence="18 19" key="1">
    <citation type="journal article" date="2018" name="PLoS Pathog.">
        <title>Evolution of structural diversity of trichothecenes, a family of toxins produced by plant pathogenic and entomopathogenic fungi.</title>
        <authorList>
            <person name="Proctor R.H."/>
            <person name="McCormick S.P."/>
            <person name="Kim H.S."/>
            <person name="Cardoza R.E."/>
            <person name="Stanley A.M."/>
            <person name="Lindo L."/>
            <person name="Kelly A."/>
            <person name="Brown D.W."/>
            <person name="Lee T."/>
            <person name="Vaughan M.M."/>
            <person name="Alexander N.J."/>
            <person name="Busman M."/>
            <person name="Gutierrez S."/>
        </authorList>
    </citation>
    <scope>NUCLEOTIDE SEQUENCE [LARGE SCALE GENOMIC DNA]</scope>
    <source>
        <strain evidence="18 19">NRRL 20695</strain>
    </source>
</reference>
<evidence type="ECO:0000256" key="12">
    <source>
        <dbReference type="ARBA" id="ARBA00023288"/>
    </source>
</evidence>
<keyword evidence="10 15" id="KW-0472">Membrane</keyword>
<feature type="transmembrane region" description="Helical" evidence="15">
    <location>
        <begin position="108"/>
        <end position="129"/>
    </location>
</feature>
<gene>
    <name evidence="18" type="ORF">FLONG3_11405</name>
</gene>
<keyword evidence="6" id="KW-0336">GPI-anchor</keyword>
<feature type="transmembrane region" description="Helical" evidence="15">
    <location>
        <begin position="215"/>
        <end position="235"/>
    </location>
</feature>
<proteinExistence type="inferred from homology"/>
<dbReference type="STRING" id="694270.A0A395RF55"/>
<organism evidence="18 19">
    <name type="scientific">Fusarium longipes</name>
    <dbReference type="NCBI Taxonomy" id="694270"/>
    <lineage>
        <taxon>Eukaryota</taxon>
        <taxon>Fungi</taxon>
        <taxon>Dikarya</taxon>
        <taxon>Ascomycota</taxon>
        <taxon>Pezizomycotina</taxon>
        <taxon>Sordariomycetes</taxon>
        <taxon>Hypocreomycetidae</taxon>
        <taxon>Hypocreales</taxon>
        <taxon>Nectriaceae</taxon>
        <taxon>Fusarium</taxon>
    </lineage>
</organism>
<keyword evidence="7 15" id="KW-0812">Transmembrane</keyword>
<evidence type="ECO:0000256" key="1">
    <source>
        <dbReference type="ARBA" id="ARBA00004141"/>
    </source>
</evidence>
<keyword evidence="5" id="KW-0964">Secreted</keyword>
<dbReference type="EMBL" id="PXOG01000458">
    <property type="protein sequence ID" value="RGP58741.1"/>
    <property type="molecule type" value="Genomic_DNA"/>
</dbReference>
<feature type="binding site" description="axial binding residue" evidence="14">
    <location>
        <position position="53"/>
    </location>
    <ligand>
        <name>heme</name>
        <dbReference type="ChEBI" id="CHEBI:30413"/>
    </ligand>
    <ligandPart>
        <name>Fe</name>
        <dbReference type="ChEBI" id="CHEBI:18248"/>
    </ligandPart>
</feature>
<evidence type="ECO:0000256" key="6">
    <source>
        <dbReference type="ARBA" id="ARBA00022622"/>
    </source>
</evidence>
<keyword evidence="11 14" id="KW-1015">Disulfide bond</keyword>
<keyword evidence="6" id="KW-0325">Glycoprotein</keyword>
<evidence type="ECO:0000256" key="5">
    <source>
        <dbReference type="ARBA" id="ARBA00022525"/>
    </source>
</evidence>
<feature type="signal peptide" evidence="16">
    <location>
        <begin position="1"/>
        <end position="19"/>
    </location>
</feature>
<evidence type="ECO:0000256" key="4">
    <source>
        <dbReference type="ARBA" id="ARBA00010031"/>
    </source>
</evidence>
<name>A0A395RF55_9HYPO</name>
<feature type="disulfide bond" evidence="14">
    <location>
        <begin position="39"/>
        <end position="70"/>
    </location>
</feature>
<dbReference type="Pfam" id="PF20684">
    <property type="entry name" value="Fung_rhodopsin"/>
    <property type="match status" value="1"/>
</dbReference>
<protein>
    <recommendedName>
        <fullName evidence="17">CFEM domain-containing protein</fullName>
    </recommendedName>
</protein>
<comment type="similarity">
    <text evidence="4">Belongs to the RBT5 family.</text>
</comment>
<dbReference type="GO" id="GO:0005576">
    <property type="term" value="C:extracellular region"/>
    <property type="evidence" value="ECO:0007669"/>
    <property type="project" value="UniProtKB-SubCell"/>
</dbReference>
<dbReference type="GO" id="GO:0098552">
    <property type="term" value="C:side of membrane"/>
    <property type="evidence" value="ECO:0007669"/>
    <property type="project" value="UniProtKB-KW"/>
</dbReference>
<dbReference type="InterPro" id="IPR049326">
    <property type="entry name" value="Rhodopsin_dom_fungi"/>
</dbReference>
<evidence type="ECO:0000256" key="15">
    <source>
        <dbReference type="SAM" id="Phobius"/>
    </source>
</evidence>
<evidence type="ECO:0000256" key="8">
    <source>
        <dbReference type="ARBA" id="ARBA00022729"/>
    </source>
</evidence>
<dbReference type="GO" id="GO:0046872">
    <property type="term" value="F:metal ion binding"/>
    <property type="evidence" value="ECO:0007669"/>
    <property type="project" value="UniProtKB-UniRule"/>
</dbReference>
<dbReference type="SMART" id="SM00747">
    <property type="entry name" value="CFEM"/>
    <property type="match status" value="1"/>
</dbReference>
<evidence type="ECO:0000313" key="18">
    <source>
        <dbReference type="EMBL" id="RGP58741.1"/>
    </source>
</evidence>
<keyword evidence="14" id="KW-0408">Iron</keyword>
<evidence type="ECO:0000256" key="9">
    <source>
        <dbReference type="ARBA" id="ARBA00022989"/>
    </source>
</evidence>
<feature type="disulfide bond" evidence="14">
    <location>
        <begin position="58"/>
        <end position="91"/>
    </location>
</feature>
<dbReference type="PROSITE" id="PS52012">
    <property type="entry name" value="CFEM"/>
    <property type="match status" value="1"/>
</dbReference>
<feature type="non-terminal residue" evidence="18">
    <location>
        <position position="306"/>
    </location>
</feature>
<keyword evidence="8 16" id="KW-0732">Signal</keyword>
<feature type="disulfide bond" evidence="14">
    <location>
        <begin position="35"/>
        <end position="75"/>
    </location>
</feature>
<evidence type="ECO:0000313" key="19">
    <source>
        <dbReference type="Proteomes" id="UP000266234"/>
    </source>
</evidence>
<feature type="transmembrane region" description="Helical" evidence="15">
    <location>
        <begin position="178"/>
        <end position="203"/>
    </location>
</feature>
<feature type="disulfide bond" evidence="14">
    <location>
        <begin position="49"/>
        <end position="56"/>
    </location>
</feature>
<evidence type="ECO:0000256" key="3">
    <source>
        <dbReference type="ARBA" id="ARBA00004613"/>
    </source>
</evidence>
<evidence type="ECO:0000256" key="14">
    <source>
        <dbReference type="PROSITE-ProRule" id="PRU01356"/>
    </source>
</evidence>
<comment type="similarity">
    <text evidence="13">Belongs to the SAT4 family.</text>
</comment>
<dbReference type="PANTHER" id="PTHR33048:SF143">
    <property type="entry name" value="EXTRACELLULAR MEMBRANE PROTEIN CFEM DOMAIN-CONTAINING PROTEIN-RELATED"/>
    <property type="match status" value="1"/>
</dbReference>
<dbReference type="InterPro" id="IPR052337">
    <property type="entry name" value="SAT4-like"/>
</dbReference>
<evidence type="ECO:0000256" key="2">
    <source>
        <dbReference type="ARBA" id="ARBA00004589"/>
    </source>
</evidence>
<dbReference type="PANTHER" id="PTHR33048">
    <property type="entry name" value="PTH11-LIKE INTEGRAL MEMBRANE PROTEIN (AFU_ORTHOLOGUE AFUA_5G11245)"/>
    <property type="match status" value="1"/>
</dbReference>
<feature type="domain" description="CFEM" evidence="17">
    <location>
        <begin position="7"/>
        <end position="119"/>
    </location>
</feature>
<comment type="caution">
    <text evidence="18">The sequence shown here is derived from an EMBL/GenBank/DDBJ whole genome shotgun (WGS) entry which is preliminary data.</text>
</comment>
<dbReference type="AlphaFoldDB" id="A0A395RF55"/>
<evidence type="ECO:0000256" key="16">
    <source>
        <dbReference type="SAM" id="SignalP"/>
    </source>
</evidence>
<evidence type="ECO:0000256" key="11">
    <source>
        <dbReference type="ARBA" id="ARBA00023157"/>
    </source>
</evidence>
<evidence type="ECO:0000259" key="17">
    <source>
        <dbReference type="PROSITE" id="PS52012"/>
    </source>
</evidence>
<dbReference type="OrthoDB" id="2496787at2759"/>
<keyword evidence="14" id="KW-0349">Heme</keyword>
<keyword evidence="9 15" id="KW-1133">Transmembrane helix</keyword>
<accession>A0A395RF55</accession>
<keyword evidence="12" id="KW-0449">Lipoprotein</keyword>
<keyword evidence="19" id="KW-1185">Reference proteome</keyword>
<dbReference type="Proteomes" id="UP000266234">
    <property type="component" value="Unassembled WGS sequence"/>
</dbReference>
<keyword evidence="14" id="KW-0479">Metal-binding</keyword>
<evidence type="ECO:0000256" key="10">
    <source>
        <dbReference type="ARBA" id="ARBA00023136"/>
    </source>
</evidence>
<evidence type="ECO:0000256" key="7">
    <source>
        <dbReference type="ARBA" id="ARBA00022692"/>
    </source>
</evidence>